<evidence type="ECO:0000256" key="1">
    <source>
        <dbReference type="SAM" id="MobiDB-lite"/>
    </source>
</evidence>
<organism evidence="3 4">
    <name type="scientific">Zootermopsis nevadensis</name>
    <name type="common">Dampwood termite</name>
    <dbReference type="NCBI Taxonomy" id="136037"/>
    <lineage>
        <taxon>Eukaryota</taxon>
        <taxon>Metazoa</taxon>
        <taxon>Ecdysozoa</taxon>
        <taxon>Arthropoda</taxon>
        <taxon>Hexapoda</taxon>
        <taxon>Insecta</taxon>
        <taxon>Pterygota</taxon>
        <taxon>Neoptera</taxon>
        <taxon>Polyneoptera</taxon>
        <taxon>Dictyoptera</taxon>
        <taxon>Blattodea</taxon>
        <taxon>Blattoidea</taxon>
        <taxon>Termitoidae</taxon>
        <taxon>Termopsidae</taxon>
        <taxon>Zootermopsis</taxon>
    </lineage>
</organism>
<feature type="region of interest" description="Disordered" evidence="1">
    <location>
        <begin position="35"/>
        <end position="56"/>
    </location>
</feature>
<dbReference type="Proteomes" id="UP000027135">
    <property type="component" value="Unassembled WGS sequence"/>
</dbReference>
<evidence type="ECO:0000313" key="3">
    <source>
        <dbReference type="EMBL" id="KDR22335.1"/>
    </source>
</evidence>
<dbReference type="AlphaFoldDB" id="A0A067RNZ3"/>
<proteinExistence type="predicted"/>
<dbReference type="InParanoid" id="A0A067RNZ3"/>
<accession>A0A067RNZ3</accession>
<evidence type="ECO:0000256" key="2">
    <source>
        <dbReference type="SAM" id="SignalP"/>
    </source>
</evidence>
<protein>
    <submittedName>
        <fullName evidence="3">Uncharacterized protein</fullName>
    </submittedName>
</protein>
<keyword evidence="4" id="KW-1185">Reference proteome</keyword>
<name>A0A067RNZ3_ZOONE</name>
<gene>
    <name evidence="3" type="ORF">L798_01990</name>
</gene>
<reference evidence="3 4" key="1">
    <citation type="journal article" date="2014" name="Nat. Commun.">
        <title>Molecular traces of alternative social organization in a termite genome.</title>
        <authorList>
            <person name="Terrapon N."/>
            <person name="Li C."/>
            <person name="Robertson H.M."/>
            <person name="Ji L."/>
            <person name="Meng X."/>
            <person name="Booth W."/>
            <person name="Chen Z."/>
            <person name="Childers C.P."/>
            <person name="Glastad K.M."/>
            <person name="Gokhale K."/>
            <person name="Gowin J."/>
            <person name="Gronenberg W."/>
            <person name="Hermansen R.A."/>
            <person name="Hu H."/>
            <person name="Hunt B.G."/>
            <person name="Huylmans A.K."/>
            <person name="Khalil S.M."/>
            <person name="Mitchell R.D."/>
            <person name="Munoz-Torres M.C."/>
            <person name="Mustard J.A."/>
            <person name="Pan H."/>
            <person name="Reese J.T."/>
            <person name="Scharf M.E."/>
            <person name="Sun F."/>
            <person name="Vogel H."/>
            <person name="Xiao J."/>
            <person name="Yang W."/>
            <person name="Yang Z."/>
            <person name="Yang Z."/>
            <person name="Zhou J."/>
            <person name="Zhu J."/>
            <person name="Brent C.S."/>
            <person name="Elsik C.G."/>
            <person name="Goodisman M.A."/>
            <person name="Liberles D.A."/>
            <person name="Roe R.M."/>
            <person name="Vargo E.L."/>
            <person name="Vilcinskas A."/>
            <person name="Wang J."/>
            <person name="Bornberg-Bauer E."/>
            <person name="Korb J."/>
            <person name="Zhang G."/>
            <person name="Liebig J."/>
        </authorList>
    </citation>
    <scope>NUCLEOTIDE SEQUENCE [LARGE SCALE GENOMIC DNA]</scope>
    <source>
        <tissue evidence="3">Whole organism</tissue>
    </source>
</reference>
<feature type="chain" id="PRO_5001648647" evidence="2">
    <location>
        <begin position="26"/>
        <end position="100"/>
    </location>
</feature>
<keyword evidence="2" id="KW-0732">Signal</keyword>
<evidence type="ECO:0000313" key="4">
    <source>
        <dbReference type="Proteomes" id="UP000027135"/>
    </source>
</evidence>
<feature type="signal peptide" evidence="2">
    <location>
        <begin position="1"/>
        <end position="25"/>
    </location>
</feature>
<sequence>MEPIPLKSPGFFLPGLFLLSKIAFSEDCLGPPRTDPKALGHIPGPQSTGTLTVGGPSSSATVWGKNRCLGSRCQACSSCLTLVSEEQLPISQASNKAYKC</sequence>
<feature type="compositionally biased region" description="Polar residues" evidence="1">
    <location>
        <begin position="45"/>
        <end position="56"/>
    </location>
</feature>
<dbReference type="EMBL" id="KK852510">
    <property type="protein sequence ID" value="KDR22335.1"/>
    <property type="molecule type" value="Genomic_DNA"/>
</dbReference>